<dbReference type="InterPro" id="IPR024264">
    <property type="entry name" value="DUF3786"/>
</dbReference>
<feature type="domain" description="DUF3786" evidence="1">
    <location>
        <begin position="30"/>
        <end position="208"/>
    </location>
</feature>
<evidence type="ECO:0000313" key="2">
    <source>
        <dbReference type="EMBL" id="MBC8334539.1"/>
    </source>
</evidence>
<gene>
    <name evidence="2" type="ORF">H8E29_04685</name>
</gene>
<evidence type="ECO:0000259" key="1">
    <source>
        <dbReference type="Pfam" id="PF12654"/>
    </source>
</evidence>
<organism evidence="2 3">
    <name type="scientific">Candidatus Desulfolinea nitratireducens</name>
    <dbReference type="NCBI Taxonomy" id="2841698"/>
    <lineage>
        <taxon>Bacteria</taxon>
        <taxon>Bacillati</taxon>
        <taxon>Chloroflexota</taxon>
        <taxon>Anaerolineae</taxon>
        <taxon>Anaerolineales</taxon>
        <taxon>Anaerolineales incertae sedis</taxon>
        <taxon>Candidatus Desulfolinea</taxon>
    </lineage>
</organism>
<accession>A0A8J6NKQ4</accession>
<sequence>MGKKDWLLGDSPNPLGDRVGEIREKLQAKDPEVLATRTGAIYSSTGEAISEIQLPFWSREVVISFPDFIGKYADTGEELNSFDMTMLAYYFDISTGSPIAGEWISFNQIPGGMFYAQAFQGYSGNELLNVFGDDLEAFIRANEKIGGRREAFGNAAFSYQILPFVPIMVVCWLGDEDFSSSYRMLFDANAHHYLVTDAYAILGSNLAKQLIRAKE</sequence>
<dbReference type="AlphaFoldDB" id="A0A8J6NKQ4"/>
<dbReference type="Pfam" id="PF12654">
    <property type="entry name" value="DUF3786"/>
    <property type="match status" value="1"/>
</dbReference>
<name>A0A8J6NKQ4_9CHLR</name>
<protein>
    <submittedName>
        <fullName evidence="2">DUF3786 domain-containing protein</fullName>
    </submittedName>
</protein>
<dbReference type="EMBL" id="JACNJN010000071">
    <property type="protein sequence ID" value="MBC8334539.1"/>
    <property type="molecule type" value="Genomic_DNA"/>
</dbReference>
<evidence type="ECO:0000313" key="3">
    <source>
        <dbReference type="Proteomes" id="UP000614469"/>
    </source>
</evidence>
<reference evidence="2 3" key="1">
    <citation type="submission" date="2020-08" db="EMBL/GenBank/DDBJ databases">
        <title>Bridging the membrane lipid divide: bacteria of the FCB group superphylum have the potential to synthesize archaeal ether lipids.</title>
        <authorList>
            <person name="Villanueva L."/>
            <person name="Von Meijenfeldt F.A.B."/>
            <person name="Westbye A.B."/>
            <person name="Yadav S."/>
            <person name="Hopmans E.C."/>
            <person name="Dutilh B.E."/>
            <person name="Sinninghe Damste J.S."/>
        </authorList>
    </citation>
    <scope>NUCLEOTIDE SEQUENCE [LARGE SCALE GENOMIC DNA]</scope>
    <source>
        <strain evidence="2">NIOZ-UU36</strain>
    </source>
</reference>
<comment type="caution">
    <text evidence="2">The sequence shown here is derived from an EMBL/GenBank/DDBJ whole genome shotgun (WGS) entry which is preliminary data.</text>
</comment>
<proteinExistence type="predicted"/>
<dbReference type="Proteomes" id="UP000614469">
    <property type="component" value="Unassembled WGS sequence"/>
</dbReference>